<feature type="domain" description="UBL3-like ubiquitin" evidence="1">
    <location>
        <begin position="7"/>
        <end position="44"/>
    </location>
</feature>
<protein>
    <submittedName>
        <fullName evidence="2">MEMBRANE-ANCHORED UBIQUITIN-FOLD PROTEIN</fullName>
    </submittedName>
</protein>
<keyword evidence="3" id="KW-1185">Reference proteome</keyword>
<dbReference type="Proteomes" id="UP001151532">
    <property type="component" value="Chromosome 16"/>
</dbReference>
<dbReference type="Pfam" id="PF13881">
    <property type="entry name" value="Rad60-SLD_2"/>
    <property type="match status" value="1"/>
</dbReference>
<dbReference type="InterPro" id="IPR040015">
    <property type="entry name" value="UBL3-like"/>
</dbReference>
<evidence type="ECO:0000313" key="2">
    <source>
        <dbReference type="EMBL" id="KAJ6754512.1"/>
    </source>
</evidence>
<dbReference type="PANTHER" id="PTHR13169">
    <property type="entry name" value="UBIQUITIN-LIKE PROTEIN 3 HCG-1 PROTEIN"/>
    <property type="match status" value="1"/>
</dbReference>
<dbReference type="SUPFAM" id="SSF54236">
    <property type="entry name" value="Ubiquitin-like"/>
    <property type="match status" value="1"/>
</dbReference>
<comment type="caution">
    <text evidence="2">The sequence shown here is derived from an EMBL/GenBank/DDBJ whole genome shotgun (WGS) entry which is preliminary data.</text>
</comment>
<name>A0A9Q1A1J9_SALPP</name>
<reference evidence="2" key="1">
    <citation type="submission" date="2022-11" db="EMBL/GenBank/DDBJ databases">
        <authorList>
            <person name="Hyden B.L."/>
            <person name="Feng K."/>
            <person name="Yates T."/>
            <person name="Jawdy S."/>
            <person name="Smart L.B."/>
            <person name="Muchero W."/>
        </authorList>
    </citation>
    <scope>NUCLEOTIDE SEQUENCE</scope>
    <source>
        <tissue evidence="2">Shoot tip</tissue>
    </source>
</reference>
<dbReference type="Gene3D" id="3.10.20.90">
    <property type="entry name" value="Phosphatidylinositol 3-kinase Catalytic Subunit, Chain A, domain 1"/>
    <property type="match status" value="1"/>
</dbReference>
<dbReference type="EMBL" id="JAPFFK010000007">
    <property type="protein sequence ID" value="KAJ6754512.1"/>
    <property type="molecule type" value="Genomic_DNA"/>
</dbReference>
<dbReference type="AlphaFoldDB" id="A0A9Q1A1J9"/>
<proteinExistence type="predicted"/>
<dbReference type="InterPro" id="IPR029071">
    <property type="entry name" value="Ubiquitin-like_domsf"/>
</dbReference>
<feature type="non-terminal residue" evidence="2">
    <location>
        <position position="44"/>
    </location>
</feature>
<dbReference type="OrthoDB" id="1043111at2759"/>
<gene>
    <name evidence="2" type="ORF">OIU79_027179</name>
</gene>
<dbReference type="InterPro" id="IPR039540">
    <property type="entry name" value="UBL3-like_ubiquitin_dom"/>
</dbReference>
<evidence type="ECO:0000313" key="3">
    <source>
        <dbReference type="Proteomes" id="UP001151532"/>
    </source>
</evidence>
<reference evidence="2" key="2">
    <citation type="journal article" date="2023" name="Int. J. Mol. Sci.">
        <title>De Novo Assembly and Annotation of 11 Diverse Shrub Willow (Salix) Genomes Reveals Novel Gene Organization in Sex-Linked Regions.</title>
        <authorList>
            <person name="Hyden B."/>
            <person name="Feng K."/>
            <person name="Yates T.B."/>
            <person name="Jawdy S."/>
            <person name="Cereghino C."/>
            <person name="Smart L.B."/>
            <person name="Muchero W."/>
        </authorList>
    </citation>
    <scope>NUCLEOTIDE SEQUENCE</scope>
    <source>
        <tissue evidence="2">Shoot tip</tissue>
    </source>
</reference>
<sequence length="44" mass="5115">MPEEEELVELKFRLYDGSDIGPFRYSPASTVAMLKERIVADWPK</sequence>
<evidence type="ECO:0000259" key="1">
    <source>
        <dbReference type="Pfam" id="PF13881"/>
    </source>
</evidence>
<dbReference type="PANTHER" id="PTHR13169:SF1">
    <property type="entry name" value="MEMBRANE-ANCHORED UBIQUITIN-FOLD PROTEIN 4"/>
    <property type="match status" value="1"/>
</dbReference>
<organism evidence="2 3">
    <name type="scientific">Salix purpurea</name>
    <name type="common">Purple osier willow</name>
    <dbReference type="NCBI Taxonomy" id="77065"/>
    <lineage>
        <taxon>Eukaryota</taxon>
        <taxon>Viridiplantae</taxon>
        <taxon>Streptophyta</taxon>
        <taxon>Embryophyta</taxon>
        <taxon>Tracheophyta</taxon>
        <taxon>Spermatophyta</taxon>
        <taxon>Magnoliopsida</taxon>
        <taxon>eudicotyledons</taxon>
        <taxon>Gunneridae</taxon>
        <taxon>Pentapetalae</taxon>
        <taxon>rosids</taxon>
        <taxon>fabids</taxon>
        <taxon>Malpighiales</taxon>
        <taxon>Salicaceae</taxon>
        <taxon>Saliceae</taxon>
        <taxon>Salix</taxon>
    </lineage>
</organism>
<accession>A0A9Q1A1J9</accession>